<keyword evidence="3" id="KW-0732">Signal</keyword>
<dbReference type="InParanoid" id="A0A671WI35"/>
<dbReference type="GeneTree" id="ENSGT00940000177148"/>
<keyword evidence="2" id="KW-0175">Coiled coil</keyword>
<dbReference type="PROSITE" id="PS01186">
    <property type="entry name" value="EGF_2"/>
    <property type="match status" value="1"/>
</dbReference>
<dbReference type="PANTHER" id="PTHR40472:SF6">
    <property type="entry name" value="RICIN B-TYPE LECTIN DOMAIN-CONTAINING PROTEIN"/>
    <property type="match status" value="1"/>
</dbReference>
<dbReference type="PROSITE" id="PS00022">
    <property type="entry name" value="EGF_1"/>
    <property type="match status" value="1"/>
</dbReference>
<reference evidence="5" key="3">
    <citation type="submission" date="2025-09" db="UniProtKB">
        <authorList>
            <consortium name="Ensembl"/>
        </authorList>
    </citation>
    <scope>IDENTIFICATION</scope>
</reference>
<dbReference type="CDD" id="cd00055">
    <property type="entry name" value="EGF_Lam"/>
    <property type="match status" value="1"/>
</dbReference>
<protein>
    <recommendedName>
        <fullName evidence="4">EGF-like domain-containing protein</fullName>
    </recommendedName>
</protein>
<accession>A0A671WI35</accession>
<evidence type="ECO:0000256" key="2">
    <source>
        <dbReference type="SAM" id="Coils"/>
    </source>
</evidence>
<feature type="chain" id="PRO_5025512008" description="EGF-like domain-containing protein" evidence="3">
    <location>
        <begin position="26"/>
        <end position="513"/>
    </location>
</feature>
<proteinExistence type="predicted"/>
<feature type="coiled-coil region" evidence="2">
    <location>
        <begin position="486"/>
        <end position="513"/>
    </location>
</feature>
<evidence type="ECO:0000313" key="5">
    <source>
        <dbReference type="Ensembl" id="ENSSAUP00010037657.1"/>
    </source>
</evidence>
<evidence type="ECO:0000313" key="6">
    <source>
        <dbReference type="Proteomes" id="UP000472265"/>
    </source>
</evidence>
<dbReference type="InterPro" id="IPR000742">
    <property type="entry name" value="EGF"/>
</dbReference>
<evidence type="ECO:0000256" key="1">
    <source>
        <dbReference type="PROSITE-ProRule" id="PRU00076"/>
    </source>
</evidence>
<evidence type="ECO:0000259" key="4">
    <source>
        <dbReference type="PROSITE" id="PS50026"/>
    </source>
</evidence>
<dbReference type="InterPro" id="IPR002049">
    <property type="entry name" value="LE_dom"/>
</dbReference>
<reference evidence="5" key="1">
    <citation type="submission" date="2021-04" db="EMBL/GenBank/DDBJ databases">
        <authorList>
            <consortium name="Wellcome Sanger Institute Data Sharing"/>
        </authorList>
    </citation>
    <scope>NUCLEOTIDE SEQUENCE [LARGE SCALE GENOMIC DNA]</scope>
</reference>
<dbReference type="PANTHER" id="PTHR40472">
    <property type="entry name" value="RICIN B-TYPE LECTIN DOMAIN-CONTAINING PROTEIN"/>
    <property type="match status" value="1"/>
</dbReference>
<keyword evidence="1" id="KW-0245">EGF-like domain</keyword>
<sequence length="513" mass="58849">MSSPGLLLLLLVSSSLLLSNVSTSADEIKVFEMTPEETNKHLKRVKTVVKLFRDNADKIRFALVPFLNMIPVAGSEVGAVVNLILLGVSATNKNEVLGTIVSEFKDLNIKLDNYRIEQKWDTWASSAFHKPEKKIREGWDSYITLLSALEQAKDEAERERHRKKFFDAYRVNKYESATKDLRTYLQAKGRTLISNLGDLFAEKVRCHEKDIKEFTVFINELIMKGSFLNDLYYEYENNNSSAIDAEAAKINYDAGSAMFQVHKSCIFNSMEYVKLDVTDLMNDPKDHKDRQKLAEKVRSFLSQTYNRYDWMVVAYLTKHSNRTFLKTENRHYLSNFTEVTKGEVSVVVARQMTGNYTMVKDLKTELDRCFTKSVLCSDVEKKLKGCVKVSGSYTAVHAYTDKGHASYTEPSTTKAPYIYTRKCKKIKLVKGGQIVIMIKSDEEMNKNPCDNLKCNGGKNEGTDRGECVHPEDTFVAMCECKHPYYGQQCELSLDDYKKELQKFKDELNMIYRI</sequence>
<keyword evidence="6" id="KW-1185">Reference proteome</keyword>
<comment type="caution">
    <text evidence="1">Lacks conserved residue(s) required for the propagation of feature annotation.</text>
</comment>
<feature type="disulfide bond" evidence="1">
    <location>
        <begin position="480"/>
        <end position="489"/>
    </location>
</feature>
<dbReference type="Ensembl" id="ENSSAUT00010039665.1">
    <property type="protein sequence ID" value="ENSSAUP00010037657.1"/>
    <property type="gene ID" value="ENSSAUG00010015908.1"/>
</dbReference>
<reference evidence="5" key="2">
    <citation type="submission" date="2025-08" db="UniProtKB">
        <authorList>
            <consortium name="Ensembl"/>
        </authorList>
    </citation>
    <scope>IDENTIFICATION</scope>
</reference>
<evidence type="ECO:0000256" key="3">
    <source>
        <dbReference type="SAM" id="SignalP"/>
    </source>
</evidence>
<name>A0A671WI35_SPAAU</name>
<organism evidence="5 6">
    <name type="scientific">Sparus aurata</name>
    <name type="common">Gilthead sea bream</name>
    <dbReference type="NCBI Taxonomy" id="8175"/>
    <lineage>
        <taxon>Eukaryota</taxon>
        <taxon>Metazoa</taxon>
        <taxon>Chordata</taxon>
        <taxon>Craniata</taxon>
        <taxon>Vertebrata</taxon>
        <taxon>Euteleostomi</taxon>
        <taxon>Actinopterygii</taxon>
        <taxon>Neopterygii</taxon>
        <taxon>Teleostei</taxon>
        <taxon>Neoteleostei</taxon>
        <taxon>Acanthomorphata</taxon>
        <taxon>Eupercaria</taxon>
        <taxon>Spariformes</taxon>
        <taxon>Sparidae</taxon>
        <taxon>Sparus</taxon>
    </lineage>
</organism>
<dbReference type="Proteomes" id="UP000472265">
    <property type="component" value="Chromosome 23"/>
</dbReference>
<keyword evidence="1" id="KW-1015">Disulfide bond</keyword>
<dbReference type="InterPro" id="IPR039051">
    <property type="entry name" value="SE-CTX-like"/>
</dbReference>
<dbReference type="AlphaFoldDB" id="A0A671WI35"/>
<feature type="domain" description="EGF-like" evidence="4">
    <location>
        <begin position="445"/>
        <end position="490"/>
    </location>
</feature>
<dbReference type="PROSITE" id="PS50026">
    <property type="entry name" value="EGF_3"/>
    <property type="match status" value="1"/>
</dbReference>
<feature type="signal peptide" evidence="3">
    <location>
        <begin position="1"/>
        <end position="25"/>
    </location>
</feature>
<dbReference type="OMA" id="HVKCHEK"/>